<evidence type="ECO:0000256" key="1">
    <source>
        <dbReference type="SAM" id="Phobius"/>
    </source>
</evidence>
<dbReference type="AlphaFoldDB" id="A0A413RH67"/>
<reference evidence="2 3" key="1">
    <citation type="submission" date="2018-08" db="EMBL/GenBank/DDBJ databases">
        <title>Cellulomonas rhizosphaerae sp. nov., a novel actinomycete isolated from soil.</title>
        <authorList>
            <person name="Tian Y."/>
        </authorList>
    </citation>
    <scope>NUCLEOTIDE SEQUENCE [LARGE SCALE GENOMIC DNA]</scope>
    <source>
        <strain evidence="2 3">NEAU-TCZ24</strain>
    </source>
</reference>
<keyword evidence="3" id="KW-1185">Reference proteome</keyword>
<dbReference type="Proteomes" id="UP000283374">
    <property type="component" value="Unassembled WGS sequence"/>
</dbReference>
<gene>
    <name evidence="2" type="ORF">D1825_17830</name>
</gene>
<comment type="caution">
    <text evidence="2">The sequence shown here is derived from an EMBL/GenBank/DDBJ whole genome shotgun (WGS) entry which is preliminary data.</text>
</comment>
<evidence type="ECO:0000313" key="2">
    <source>
        <dbReference type="EMBL" id="RHA37141.1"/>
    </source>
</evidence>
<proteinExistence type="predicted"/>
<protein>
    <submittedName>
        <fullName evidence="2">Uncharacterized protein</fullName>
    </submittedName>
</protein>
<sequence length="356" mass="37404">MNDLQRAQAEADAITALLVGHGFDPTDAPAELGPQDEALLARILTPRPHRTVRRGWLQVASAACVAVLALVGVLGVQSKQSPAVAGVPPALRFGTASLAQLFAGTAPSASDELRRLSAVAAAQLPRSEVGSPHVESYAWWWASGTDENGVTVSAFEPVFRSSFVHADGSVTSTEDRSSGLDVNGKVVDRRADAAAGTVATDHFPAGTMDPRWALDLPRDDAALRAALLERMGGEEFCTATWPGFDGVPFCLGSVLQELYGWHVVPSGLAAALWRMIADEGGAYLLGPTVDRVGRQGVAIAIMEPPGLEVPRADVYVISPQTGQLLSWELVEEAPAELAGGTVNGFEAITLSELVKP</sequence>
<name>A0A413RH67_9CELL</name>
<keyword evidence="1" id="KW-1133">Transmembrane helix</keyword>
<dbReference type="RefSeq" id="WP_118768753.1">
    <property type="nucleotide sequence ID" value="NZ_QWKP01000223.1"/>
</dbReference>
<dbReference type="OrthoDB" id="4826417at2"/>
<keyword evidence="1" id="KW-0472">Membrane</keyword>
<feature type="transmembrane region" description="Helical" evidence="1">
    <location>
        <begin position="56"/>
        <end position="76"/>
    </location>
</feature>
<dbReference type="EMBL" id="QWKP01000223">
    <property type="protein sequence ID" value="RHA37141.1"/>
    <property type="molecule type" value="Genomic_DNA"/>
</dbReference>
<accession>A0A413RH67</accession>
<organism evidence="2 3">
    <name type="scientific">Cellulomonas rhizosphaerae</name>
    <dbReference type="NCBI Taxonomy" id="2293719"/>
    <lineage>
        <taxon>Bacteria</taxon>
        <taxon>Bacillati</taxon>
        <taxon>Actinomycetota</taxon>
        <taxon>Actinomycetes</taxon>
        <taxon>Micrococcales</taxon>
        <taxon>Cellulomonadaceae</taxon>
        <taxon>Cellulomonas</taxon>
    </lineage>
</organism>
<keyword evidence="1" id="KW-0812">Transmembrane</keyword>
<evidence type="ECO:0000313" key="3">
    <source>
        <dbReference type="Proteomes" id="UP000283374"/>
    </source>
</evidence>